<proteinExistence type="predicted"/>
<name>A0A7R9UDZ8_9STRA</name>
<protein>
    <submittedName>
        <fullName evidence="2">Uncharacterized protein</fullName>
    </submittedName>
</protein>
<gene>
    <name evidence="2" type="ORF">PPYR1160_LOCUS12612</name>
</gene>
<dbReference type="EMBL" id="HBEA01016529">
    <property type="protein sequence ID" value="CAD8263110.1"/>
    <property type="molecule type" value="Transcribed_RNA"/>
</dbReference>
<sequence length="345" mass="38541">MRFHLGSFLIGAFWLSISAQQNEKTVFVLLGADARLLGCHLQPFFRRKAIDFVAPKGCCKKAVDQSCAGLTYPDISAVGARTVWIADEKSVDVWHELLQKSSPEARLRGVMIYRERFAELLDIYVSREAKKSPSRDFAAFLAFTDLQERALSPLLKGFEAIFEPKQLTVVCKEGLEKAQLELDSWFVTEVLGVDGGAVLPQDKTPKLDPNLVSFWAFLQELVAVRQIDVPDVSFPSGDEKRLECLRQEAPAALERLKEIHSAWHCFRMEPLVAAQTEIDLQAIKASSVVDARHLDFLEKAVPKYSSTKLGCSVFPARLVGQVDEKFWASLLGIVERVQSGSCLPE</sequence>
<dbReference type="AlphaFoldDB" id="A0A7R9UDZ8"/>
<feature type="signal peptide" evidence="1">
    <location>
        <begin position="1"/>
        <end position="19"/>
    </location>
</feature>
<feature type="chain" id="PRO_5030700041" evidence="1">
    <location>
        <begin position="20"/>
        <end position="345"/>
    </location>
</feature>
<keyword evidence="1" id="KW-0732">Signal</keyword>
<organism evidence="2">
    <name type="scientific">Pinguiococcus pyrenoidosus</name>
    <dbReference type="NCBI Taxonomy" id="172671"/>
    <lineage>
        <taxon>Eukaryota</taxon>
        <taxon>Sar</taxon>
        <taxon>Stramenopiles</taxon>
        <taxon>Ochrophyta</taxon>
        <taxon>Pinguiophyceae</taxon>
        <taxon>Pinguiochrysidales</taxon>
        <taxon>Pinguiochrysidaceae</taxon>
        <taxon>Pinguiococcus</taxon>
    </lineage>
</organism>
<accession>A0A7R9UDZ8</accession>
<evidence type="ECO:0000313" key="2">
    <source>
        <dbReference type="EMBL" id="CAD8263110.1"/>
    </source>
</evidence>
<evidence type="ECO:0000256" key="1">
    <source>
        <dbReference type="SAM" id="SignalP"/>
    </source>
</evidence>
<reference evidence="2" key="1">
    <citation type="submission" date="2021-01" db="EMBL/GenBank/DDBJ databases">
        <authorList>
            <person name="Corre E."/>
            <person name="Pelletier E."/>
            <person name="Niang G."/>
            <person name="Scheremetjew M."/>
            <person name="Finn R."/>
            <person name="Kale V."/>
            <person name="Holt S."/>
            <person name="Cochrane G."/>
            <person name="Meng A."/>
            <person name="Brown T."/>
            <person name="Cohen L."/>
        </authorList>
    </citation>
    <scope>NUCLEOTIDE SEQUENCE</scope>
    <source>
        <strain evidence="2">CCMP2078</strain>
    </source>
</reference>